<organism evidence="2 3">
    <name type="scientific">Streptomyces beijiangensis</name>
    <dbReference type="NCBI Taxonomy" id="163361"/>
    <lineage>
        <taxon>Bacteria</taxon>
        <taxon>Bacillati</taxon>
        <taxon>Actinomycetota</taxon>
        <taxon>Actinomycetes</taxon>
        <taxon>Kitasatosporales</taxon>
        <taxon>Streptomycetaceae</taxon>
        <taxon>Streptomyces</taxon>
    </lineage>
</organism>
<feature type="signal peptide" evidence="1">
    <location>
        <begin position="1"/>
        <end position="28"/>
    </location>
</feature>
<dbReference type="Proteomes" id="UP000664167">
    <property type="component" value="Unassembled WGS sequence"/>
</dbReference>
<name>A0A939JJR5_9ACTN</name>
<evidence type="ECO:0008006" key="4">
    <source>
        <dbReference type="Google" id="ProtNLM"/>
    </source>
</evidence>
<dbReference type="AlphaFoldDB" id="A0A939JJR5"/>
<sequence length="145" mass="15707">MRLKRLLFVAASAVATLLIPMGTTPASAAPPKIAYSDISMNYASGRSKVEWGGTAKLTHVYLYVKDNLADGHSVTVRLVTQGAPHDWPLHRVATGAGTYGEWLTYADLGSSSIISYAWIEICQMEGNVKLKCNPSKPMANPYVVH</sequence>
<dbReference type="EMBL" id="JAFLRJ010000173">
    <property type="protein sequence ID" value="MBO0513919.1"/>
    <property type="molecule type" value="Genomic_DNA"/>
</dbReference>
<feature type="chain" id="PRO_5036929763" description="Secreted protein" evidence="1">
    <location>
        <begin position="29"/>
        <end position="145"/>
    </location>
</feature>
<proteinExistence type="predicted"/>
<protein>
    <recommendedName>
        <fullName evidence="4">Secreted protein</fullName>
    </recommendedName>
</protein>
<comment type="caution">
    <text evidence="2">The sequence shown here is derived from an EMBL/GenBank/DDBJ whole genome shotgun (WGS) entry which is preliminary data.</text>
</comment>
<evidence type="ECO:0000313" key="2">
    <source>
        <dbReference type="EMBL" id="MBO0513919.1"/>
    </source>
</evidence>
<evidence type="ECO:0000313" key="3">
    <source>
        <dbReference type="Proteomes" id="UP000664167"/>
    </source>
</evidence>
<reference evidence="2" key="1">
    <citation type="submission" date="2021-03" db="EMBL/GenBank/DDBJ databases">
        <title>Streptomyces poriferae sp. nov., a novel marine sponge-derived Actinobacteria species with anti-MRSA activity.</title>
        <authorList>
            <person name="Sandoval-Powers M."/>
            <person name="Kralova S."/>
            <person name="Nguyen G.-S."/>
            <person name="Fawwal D."/>
            <person name="Degnes K."/>
            <person name="Klinkenberg G."/>
            <person name="Sletta H."/>
            <person name="Wentzel A."/>
            <person name="Liles M.R."/>
        </authorList>
    </citation>
    <scope>NUCLEOTIDE SEQUENCE</scope>
    <source>
        <strain evidence="2">DSM 41794</strain>
    </source>
</reference>
<keyword evidence="3" id="KW-1185">Reference proteome</keyword>
<accession>A0A939JJR5</accession>
<evidence type="ECO:0000256" key="1">
    <source>
        <dbReference type="SAM" id="SignalP"/>
    </source>
</evidence>
<keyword evidence="1" id="KW-0732">Signal</keyword>
<gene>
    <name evidence="2" type="ORF">J0695_19250</name>
</gene>
<dbReference type="RefSeq" id="WP_206963334.1">
    <property type="nucleotide sequence ID" value="NZ_BAAAJJ010000001.1"/>
</dbReference>